<evidence type="ECO:0000313" key="2">
    <source>
        <dbReference type="Proteomes" id="UP001152888"/>
    </source>
</evidence>
<accession>A0A9P0KJZ7</accession>
<reference evidence="1" key="1">
    <citation type="submission" date="2022-03" db="EMBL/GenBank/DDBJ databases">
        <authorList>
            <person name="Sayadi A."/>
        </authorList>
    </citation>
    <scope>NUCLEOTIDE SEQUENCE</scope>
</reference>
<name>A0A9P0KJZ7_ACAOB</name>
<dbReference type="AlphaFoldDB" id="A0A9P0KJZ7"/>
<sequence length="73" mass="8491">MDPLSIFFIRVEFFRGHLSVRFSLTVPVAPKPFLPRRITNLADVKKIYQEMNKSGDLYLMNFTLDGIFHNASE</sequence>
<organism evidence="1 2">
    <name type="scientific">Acanthoscelides obtectus</name>
    <name type="common">Bean weevil</name>
    <name type="synonym">Bruchus obtectus</name>
    <dbReference type="NCBI Taxonomy" id="200917"/>
    <lineage>
        <taxon>Eukaryota</taxon>
        <taxon>Metazoa</taxon>
        <taxon>Ecdysozoa</taxon>
        <taxon>Arthropoda</taxon>
        <taxon>Hexapoda</taxon>
        <taxon>Insecta</taxon>
        <taxon>Pterygota</taxon>
        <taxon>Neoptera</taxon>
        <taxon>Endopterygota</taxon>
        <taxon>Coleoptera</taxon>
        <taxon>Polyphaga</taxon>
        <taxon>Cucujiformia</taxon>
        <taxon>Chrysomeloidea</taxon>
        <taxon>Chrysomelidae</taxon>
        <taxon>Bruchinae</taxon>
        <taxon>Bruchini</taxon>
        <taxon>Acanthoscelides</taxon>
    </lineage>
</organism>
<dbReference type="Proteomes" id="UP001152888">
    <property type="component" value="Unassembled WGS sequence"/>
</dbReference>
<comment type="caution">
    <text evidence="1">The sequence shown here is derived from an EMBL/GenBank/DDBJ whole genome shotgun (WGS) entry which is preliminary data.</text>
</comment>
<gene>
    <name evidence="1" type="ORF">ACAOBT_LOCUS12743</name>
</gene>
<proteinExistence type="predicted"/>
<protein>
    <submittedName>
        <fullName evidence="1">Uncharacterized protein</fullName>
    </submittedName>
</protein>
<evidence type="ECO:0000313" key="1">
    <source>
        <dbReference type="EMBL" id="CAH1977588.1"/>
    </source>
</evidence>
<dbReference type="EMBL" id="CAKOFQ010006860">
    <property type="protein sequence ID" value="CAH1977588.1"/>
    <property type="molecule type" value="Genomic_DNA"/>
</dbReference>
<keyword evidence="2" id="KW-1185">Reference proteome</keyword>